<sequence length="448" mass="52254">MQRKIDLFLEDFFKTQKKALLLTGARQVGKTYAVRQFGTKNFENFIELNFIENPGLKSIFQNVGNVEEIILRLSSEFGNKMIPKKTLIFFDEIQECEEIVTIIKFLVEEGSYSYILSGSLLGVELKDLRSVPVGFLAIKQMYPLDFEEFLTACGINQNIFSALKNCFEKLIPVDDFIHKKILSLFRLYLVVGGMPEVVLKYLETNNLFEVWKSQNYILELYKKDISKYDKKNKLYLNEIFELLPAELNEKNKRFILKKLNENIKFSRYENSFIWLKDAGVALPTYNVQEPKTSLILSKSRNLFKLFQSDVGLLACQYDSSIQLKIINDEINLNYGGIYENAVAQELKAHGFDLYYFNSKTQGEVDFIIEQDSQVIPIEVKSGKYYERHNALLNLLNNQEYEIKKSFVLCNDNLKIAKKIIYLPIYMIMFIQKNQEKKVIYKLDIEGLN</sequence>
<dbReference type="SUPFAM" id="SSF52540">
    <property type="entry name" value="P-loop containing nucleoside triphosphate hydrolases"/>
    <property type="match status" value="1"/>
</dbReference>
<dbReference type="InterPro" id="IPR041682">
    <property type="entry name" value="AAA_14"/>
</dbReference>
<dbReference type="PANTHER" id="PTHR33295:SF7">
    <property type="entry name" value="ATPASE"/>
    <property type="match status" value="1"/>
</dbReference>
<dbReference type="PANTHER" id="PTHR33295">
    <property type="entry name" value="ATPASE"/>
    <property type="match status" value="1"/>
</dbReference>
<dbReference type="InterPro" id="IPR025420">
    <property type="entry name" value="DUF4143"/>
</dbReference>
<name>A0A7T3V6I6_9SPIR</name>
<organism evidence="3 4">
    <name type="scientific">Treponema peruense</name>
    <dbReference type="NCBI Taxonomy" id="2787628"/>
    <lineage>
        <taxon>Bacteria</taxon>
        <taxon>Pseudomonadati</taxon>
        <taxon>Spirochaetota</taxon>
        <taxon>Spirochaetia</taxon>
        <taxon>Spirochaetales</taxon>
        <taxon>Treponemataceae</taxon>
        <taxon>Treponema</taxon>
    </lineage>
</organism>
<evidence type="ECO:0000313" key="3">
    <source>
        <dbReference type="EMBL" id="QQA02020.1"/>
    </source>
</evidence>
<evidence type="ECO:0000313" key="4">
    <source>
        <dbReference type="Proteomes" id="UP000595224"/>
    </source>
</evidence>
<keyword evidence="4" id="KW-1185">Reference proteome</keyword>
<dbReference type="Gene3D" id="3.40.50.300">
    <property type="entry name" value="P-loop containing nucleotide triphosphate hydrolases"/>
    <property type="match status" value="1"/>
</dbReference>
<dbReference type="InterPro" id="IPR027417">
    <property type="entry name" value="P-loop_NTPase"/>
</dbReference>
<dbReference type="InterPro" id="IPR011335">
    <property type="entry name" value="Restrct_endonuc-II-like"/>
</dbReference>
<dbReference type="EMBL" id="CP064936">
    <property type="protein sequence ID" value="QQA02020.1"/>
    <property type="molecule type" value="Genomic_DNA"/>
</dbReference>
<keyword evidence="3" id="KW-0067">ATP-binding</keyword>
<keyword evidence="3" id="KW-0547">Nucleotide-binding</keyword>
<feature type="domain" description="AAA" evidence="1">
    <location>
        <begin position="17"/>
        <end position="150"/>
    </location>
</feature>
<dbReference type="RefSeq" id="WP_198443504.1">
    <property type="nucleotide sequence ID" value="NZ_CP064936.1"/>
</dbReference>
<protein>
    <submittedName>
        <fullName evidence="3">ATP-binding protein</fullName>
    </submittedName>
</protein>
<dbReference type="Proteomes" id="UP000595224">
    <property type="component" value="Chromosome"/>
</dbReference>
<feature type="domain" description="DUF4143" evidence="2">
    <location>
        <begin position="222"/>
        <end position="382"/>
    </location>
</feature>
<reference evidence="3 4" key="1">
    <citation type="submission" date="2020-11" db="EMBL/GenBank/DDBJ databases">
        <title>Treponema Peruensis nv. sp., first commensal Treponema isolated from human feces.</title>
        <authorList>
            <person name="Belkhou C."/>
            <person name="Raes J."/>
        </authorList>
    </citation>
    <scope>NUCLEOTIDE SEQUENCE [LARGE SCALE GENOMIC DNA]</scope>
    <source>
        <strain evidence="3 4">RCC2812</strain>
    </source>
</reference>
<dbReference type="Pfam" id="PF13173">
    <property type="entry name" value="AAA_14"/>
    <property type="match status" value="1"/>
</dbReference>
<dbReference type="SUPFAM" id="SSF52980">
    <property type="entry name" value="Restriction endonuclease-like"/>
    <property type="match status" value="1"/>
</dbReference>
<proteinExistence type="predicted"/>
<dbReference type="Pfam" id="PF13635">
    <property type="entry name" value="DUF4143"/>
    <property type="match status" value="1"/>
</dbReference>
<evidence type="ECO:0000259" key="1">
    <source>
        <dbReference type="Pfam" id="PF13173"/>
    </source>
</evidence>
<dbReference type="AlphaFoldDB" id="A0A7T3V6I6"/>
<dbReference type="KEGG" id="tper:IWA51_05380"/>
<dbReference type="GO" id="GO:0005524">
    <property type="term" value="F:ATP binding"/>
    <property type="evidence" value="ECO:0007669"/>
    <property type="project" value="UniProtKB-KW"/>
</dbReference>
<accession>A0A7T3V6I6</accession>
<evidence type="ECO:0000259" key="2">
    <source>
        <dbReference type="Pfam" id="PF13635"/>
    </source>
</evidence>
<gene>
    <name evidence="3" type="ORF">IWA51_05380</name>
</gene>